<gene>
    <name evidence="1" type="ORF">P691DRAFT_637859</name>
</gene>
<comment type="caution">
    <text evidence="1">The sequence shown here is derived from an EMBL/GenBank/DDBJ whole genome shotgun (WGS) entry which is preliminary data.</text>
</comment>
<reference evidence="1" key="1">
    <citation type="submission" date="2020-11" db="EMBL/GenBank/DDBJ databases">
        <authorList>
            <consortium name="DOE Joint Genome Institute"/>
            <person name="Ahrendt S."/>
            <person name="Riley R."/>
            <person name="Andreopoulos W."/>
            <person name="Labutti K."/>
            <person name="Pangilinan J."/>
            <person name="Ruiz-Duenas F.J."/>
            <person name="Barrasa J.M."/>
            <person name="Sanchez-Garcia M."/>
            <person name="Camarero S."/>
            <person name="Miyauchi S."/>
            <person name="Serrano A."/>
            <person name="Linde D."/>
            <person name="Babiker R."/>
            <person name="Drula E."/>
            <person name="Ayuso-Fernandez I."/>
            <person name="Pacheco R."/>
            <person name="Padilla G."/>
            <person name="Ferreira P."/>
            <person name="Barriuso J."/>
            <person name="Kellner H."/>
            <person name="Castanera R."/>
            <person name="Alfaro M."/>
            <person name="Ramirez L."/>
            <person name="Pisabarro A.G."/>
            <person name="Kuo A."/>
            <person name="Tritt A."/>
            <person name="Lipzen A."/>
            <person name="He G."/>
            <person name="Yan M."/>
            <person name="Ng V."/>
            <person name="Cullen D."/>
            <person name="Martin F."/>
            <person name="Rosso M.-N."/>
            <person name="Henrissat B."/>
            <person name="Hibbett D."/>
            <person name="Martinez A.T."/>
            <person name="Grigoriev I.V."/>
        </authorList>
    </citation>
    <scope>NUCLEOTIDE SEQUENCE</scope>
    <source>
        <strain evidence="1">MF-IS2</strain>
    </source>
</reference>
<dbReference type="OrthoDB" id="5967843at2759"/>
<proteinExistence type="predicted"/>
<evidence type="ECO:0000313" key="1">
    <source>
        <dbReference type="EMBL" id="KAF9440377.1"/>
    </source>
</evidence>
<dbReference type="Proteomes" id="UP000807342">
    <property type="component" value="Unassembled WGS sequence"/>
</dbReference>
<keyword evidence="2" id="KW-1185">Reference proteome</keyword>
<dbReference type="EMBL" id="MU152583">
    <property type="protein sequence ID" value="KAF9440377.1"/>
    <property type="molecule type" value="Genomic_DNA"/>
</dbReference>
<organism evidence="1 2">
    <name type="scientific">Macrolepiota fuliginosa MF-IS2</name>
    <dbReference type="NCBI Taxonomy" id="1400762"/>
    <lineage>
        <taxon>Eukaryota</taxon>
        <taxon>Fungi</taxon>
        <taxon>Dikarya</taxon>
        <taxon>Basidiomycota</taxon>
        <taxon>Agaricomycotina</taxon>
        <taxon>Agaricomycetes</taxon>
        <taxon>Agaricomycetidae</taxon>
        <taxon>Agaricales</taxon>
        <taxon>Agaricineae</taxon>
        <taxon>Agaricaceae</taxon>
        <taxon>Macrolepiota</taxon>
    </lineage>
</organism>
<name>A0A9P6BV62_9AGAR</name>
<feature type="non-terminal residue" evidence="1">
    <location>
        <position position="1"/>
    </location>
</feature>
<evidence type="ECO:0000313" key="2">
    <source>
        <dbReference type="Proteomes" id="UP000807342"/>
    </source>
</evidence>
<accession>A0A9P6BV62</accession>
<feature type="non-terminal residue" evidence="1">
    <location>
        <position position="113"/>
    </location>
</feature>
<sequence length="113" mass="12413">AESNSATRDPPPKCHPDAHIQVREGLHNRIDGATRLIWTHGLPAGACKSAIMQTIAETVPACATLFFSRSSDPPRNDSKKVFTTLAYNPGVANDGYYRYIEARLSKDPLFQIS</sequence>
<dbReference type="AlphaFoldDB" id="A0A9P6BV62"/>
<protein>
    <submittedName>
        <fullName evidence="1">Uncharacterized protein</fullName>
    </submittedName>
</protein>